<gene>
    <name evidence="2" type="ORF">PPERSA_04221</name>
</gene>
<comment type="caution">
    <text evidence="2">The sequence shown here is derived from an EMBL/GenBank/DDBJ whole genome shotgun (WGS) entry which is preliminary data.</text>
</comment>
<name>A0A0V0QNX3_PSEPJ</name>
<sequence length="298" mass="35604">MQKSKKVQKFKQNRAKSVNVGIKFNPMIQSSKNQQQTWINNYTQSDLNKTQNLQSLRQTVQFNQELRTTFTKEQFKKQLMSPDRDINSQNWKDNAHLQSIKQTMQFNKQLQNSFKKEQFQKLFLNTNFEMNYNNNENNFDQKHYDYNSVTILQQNLPKKTKNNTQIEKKNPQHVYVQNEYLKKNKQKNRKQKEPKFSESFNAINLTDGPIILGRPQKGKSKKVTQLNQINNNIDTIYKINLFDNSNKKDQIYNNFNNGIYQNNDLYEQNGWNNNSNQQQNQIGTNNQQQNNQCYKFID</sequence>
<evidence type="ECO:0000256" key="1">
    <source>
        <dbReference type="SAM" id="MobiDB-lite"/>
    </source>
</evidence>
<feature type="region of interest" description="Disordered" evidence="1">
    <location>
        <begin position="271"/>
        <end position="290"/>
    </location>
</feature>
<dbReference type="AlphaFoldDB" id="A0A0V0QNX3"/>
<dbReference type="InParanoid" id="A0A0V0QNX3"/>
<dbReference type="EMBL" id="LDAU01000129">
    <property type="protein sequence ID" value="KRX03669.1"/>
    <property type="molecule type" value="Genomic_DNA"/>
</dbReference>
<evidence type="ECO:0000313" key="2">
    <source>
        <dbReference type="EMBL" id="KRX03669.1"/>
    </source>
</evidence>
<accession>A0A0V0QNX3</accession>
<dbReference type="Proteomes" id="UP000054937">
    <property type="component" value="Unassembled WGS sequence"/>
</dbReference>
<organism evidence="2 3">
    <name type="scientific">Pseudocohnilembus persalinus</name>
    <name type="common">Ciliate</name>
    <dbReference type="NCBI Taxonomy" id="266149"/>
    <lineage>
        <taxon>Eukaryota</taxon>
        <taxon>Sar</taxon>
        <taxon>Alveolata</taxon>
        <taxon>Ciliophora</taxon>
        <taxon>Intramacronucleata</taxon>
        <taxon>Oligohymenophorea</taxon>
        <taxon>Scuticociliatia</taxon>
        <taxon>Philasterida</taxon>
        <taxon>Pseudocohnilembidae</taxon>
        <taxon>Pseudocohnilembus</taxon>
    </lineage>
</organism>
<reference evidence="2 3" key="1">
    <citation type="journal article" date="2015" name="Sci. Rep.">
        <title>Genome of the facultative scuticociliatosis pathogen Pseudocohnilembus persalinus provides insight into its virulence through horizontal gene transfer.</title>
        <authorList>
            <person name="Xiong J."/>
            <person name="Wang G."/>
            <person name="Cheng J."/>
            <person name="Tian M."/>
            <person name="Pan X."/>
            <person name="Warren A."/>
            <person name="Jiang C."/>
            <person name="Yuan D."/>
            <person name="Miao W."/>
        </authorList>
    </citation>
    <scope>NUCLEOTIDE SEQUENCE [LARGE SCALE GENOMIC DNA]</scope>
    <source>
        <strain evidence="2">36N120E</strain>
    </source>
</reference>
<protein>
    <submittedName>
        <fullName evidence="2">Uncharacterized protein</fullName>
    </submittedName>
</protein>
<evidence type="ECO:0000313" key="3">
    <source>
        <dbReference type="Proteomes" id="UP000054937"/>
    </source>
</evidence>
<keyword evidence="3" id="KW-1185">Reference proteome</keyword>
<proteinExistence type="predicted"/>